<dbReference type="PANTHER" id="PTHR13261:SF0">
    <property type="entry name" value="BRCA2 AND CDKN1A-INTERACTING PROTEIN"/>
    <property type="match status" value="1"/>
</dbReference>
<dbReference type="Pfam" id="PF13862">
    <property type="entry name" value="BCCIP"/>
    <property type="match status" value="1"/>
</dbReference>
<proteinExistence type="inferred from homology"/>
<evidence type="ECO:0000313" key="3">
    <source>
        <dbReference type="EMBL" id="KAK5968744.1"/>
    </source>
</evidence>
<protein>
    <submittedName>
        <fullName evidence="3">Uncharacterized protein</fullName>
    </submittedName>
</protein>
<evidence type="ECO:0000256" key="1">
    <source>
        <dbReference type="ARBA" id="ARBA00006781"/>
    </source>
</evidence>
<feature type="region of interest" description="Disordered" evidence="2">
    <location>
        <begin position="21"/>
        <end position="79"/>
    </location>
</feature>
<feature type="non-terminal residue" evidence="3">
    <location>
        <position position="180"/>
    </location>
</feature>
<dbReference type="GO" id="GO:0005634">
    <property type="term" value="C:nucleus"/>
    <property type="evidence" value="ECO:0007669"/>
    <property type="project" value="TreeGrafter"/>
</dbReference>
<dbReference type="Proteomes" id="UP001331761">
    <property type="component" value="Unassembled WGS sequence"/>
</dbReference>
<dbReference type="EMBL" id="WIXE01021064">
    <property type="protein sequence ID" value="KAK5968744.1"/>
    <property type="molecule type" value="Genomic_DNA"/>
</dbReference>
<dbReference type="InterPro" id="IPR025602">
    <property type="entry name" value="BCP1_family"/>
</dbReference>
<comment type="caution">
    <text evidence="3">The sequence shown here is derived from an EMBL/GenBank/DDBJ whole genome shotgun (WGS) entry which is preliminary data.</text>
</comment>
<sequence length="180" mass="19761">QFKFVLVPFSMNDLIASSSKATGTLKRKLPQQSKKAKKLKRKRTSDAVATVSHSTAEGNGEEKSDNVSVNDSGSEELLKDDNDQHLDFDIEAFPMEADDRDGVINMLTQIFLKADIDLGSLADAIIAQSPFGLVIGPAEDQSDEDNTNVVYGILSVVKLNPIKVSLFVILLERIYHLIRA</sequence>
<name>A0AAN8IC08_TRICO</name>
<dbReference type="AlphaFoldDB" id="A0AAN8IC08"/>
<accession>A0AAN8IC08</accession>
<dbReference type="PANTHER" id="PTHR13261">
    <property type="entry name" value="BRCA2 AND CDKN1A INTERACTING PROTEIN"/>
    <property type="match status" value="1"/>
</dbReference>
<evidence type="ECO:0000256" key="2">
    <source>
        <dbReference type="SAM" id="MobiDB-lite"/>
    </source>
</evidence>
<keyword evidence="4" id="KW-1185">Reference proteome</keyword>
<reference evidence="3 4" key="1">
    <citation type="submission" date="2019-10" db="EMBL/GenBank/DDBJ databases">
        <title>Assembly and Annotation for the nematode Trichostrongylus colubriformis.</title>
        <authorList>
            <person name="Martin J."/>
        </authorList>
    </citation>
    <scope>NUCLEOTIDE SEQUENCE [LARGE SCALE GENOMIC DNA]</scope>
    <source>
        <strain evidence="3">G859</strain>
        <tissue evidence="3">Whole worm</tissue>
    </source>
</reference>
<gene>
    <name evidence="3" type="ORF">GCK32_016800</name>
</gene>
<evidence type="ECO:0000313" key="4">
    <source>
        <dbReference type="Proteomes" id="UP001331761"/>
    </source>
</evidence>
<feature type="compositionally biased region" description="Basic residues" evidence="2">
    <location>
        <begin position="25"/>
        <end position="43"/>
    </location>
</feature>
<organism evidence="3 4">
    <name type="scientific">Trichostrongylus colubriformis</name>
    <name type="common">Black scour worm</name>
    <dbReference type="NCBI Taxonomy" id="6319"/>
    <lineage>
        <taxon>Eukaryota</taxon>
        <taxon>Metazoa</taxon>
        <taxon>Ecdysozoa</taxon>
        <taxon>Nematoda</taxon>
        <taxon>Chromadorea</taxon>
        <taxon>Rhabditida</taxon>
        <taxon>Rhabditina</taxon>
        <taxon>Rhabditomorpha</taxon>
        <taxon>Strongyloidea</taxon>
        <taxon>Trichostrongylidae</taxon>
        <taxon>Trichostrongylus</taxon>
    </lineage>
</organism>
<comment type="similarity">
    <text evidence="1">Belongs to the BCP1 family.</text>
</comment>
<feature type="non-terminal residue" evidence="3">
    <location>
        <position position="1"/>
    </location>
</feature>